<name>A0ABU6ZH71_9FABA</name>
<comment type="caution">
    <text evidence="2">The sequence shown here is derived from an EMBL/GenBank/DDBJ whole genome shotgun (WGS) entry which is preliminary data.</text>
</comment>
<evidence type="ECO:0000313" key="3">
    <source>
        <dbReference type="Proteomes" id="UP001341840"/>
    </source>
</evidence>
<sequence>MEGLLMGFQQTAITLFFLLLAFLPFYSSIYIYHIQNQDLLQGSVEILCLEKDVLEAIHSDLVASPGGSGSMGAKWVATGQEGSFLAPIRGVNKEQILSVTEISRKVSYRTKELTCLNVCG</sequence>
<keyword evidence="1" id="KW-0812">Transmembrane</keyword>
<accession>A0ABU6ZH71</accession>
<organism evidence="2 3">
    <name type="scientific">Stylosanthes scabra</name>
    <dbReference type="NCBI Taxonomy" id="79078"/>
    <lineage>
        <taxon>Eukaryota</taxon>
        <taxon>Viridiplantae</taxon>
        <taxon>Streptophyta</taxon>
        <taxon>Embryophyta</taxon>
        <taxon>Tracheophyta</taxon>
        <taxon>Spermatophyta</taxon>
        <taxon>Magnoliopsida</taxon>
        <taxon>eudicotyledons</taxon>
        <taxon>Gunneridae</taxon>
        <taxon>Pentapetalae</taxon>
        <taxon>rosids</taxon>
        <taxon>fabids</taxon>
        <taxon>Fabales</taxon>
        <taxon>Fabaceae</taxon>
        <taxon>Papilionoideae</taxon>
        <taxon>50 kb inversion clade</taxon>
        <taxon>dalbergioids sensu lato</taxon>
        <taxon>Dalbergieae</taxon>
        <taxon>Pterocarpus clade</taxon>
        <taxon>Stylosanthes</taxon>
    </lineage>
</organism>
<dbReference type="Proteomes" id="UP001341840">
    <property type="component" value="Unassembled WGS sequence"/>
</dbReference>
<keyword evidence="3" id="KW-1185">Reference proteome</keyword>
<evidence type="ECO:0000256" key="1">
    <source>
        <dbReference type="SAM" id="Phobius"/>
    </source>
</evidence>
<dbReference type="EMBL" id="JASCZI010272250">
    <property type="protein sequence ID" value="MED6221289.1"/>
    <property type="molecule type" value="Genomic_DNA"/>
</dbReference>
<protein>
    <submittedName>
        <fullName evidence="2">Uncharacterized protein</fullName>
    </submittedName>
</protein>
<gene>
    <name evidence="2" type="ORF">PIB30_053008</name>
</gene>
<feature type="transmembrane region" description="Helical" evidence="1">
    <location>
        <begin position="12"/>
        <end position="32"/>
    </location>
</feature>
<reference evidence="2 3" key="1">
    <citation type="journal article" date="2023" name="Plants (Basel)">
        <title>Bridging the Gap: Combining Genomics and Transcriptomics Approaches to Understand Stylosanthes scabra, an Orphan Legume from the Brazilian Caatinga.</title>
        <authorList>
            <person name="Ferreira-Neto J.R.C."/>
            <person name="da Silva M.D."/>
            <person name="Binneck E."/>
            <person name="de Melo N.F."/>
            <person name="da Silva R.H."/>
            <person name="de Melo A.L.T.M."/>
            <person name="Pandolfi V."/>
            <person name="Bustamante F.O."/>
            <person name="Brasileiro-Vidal A.C."/>
            <person name="Benko-Iseppon A.M."/>
        </authorList>
    </citation>
    <scope>NUCLEOTIDE SEQUENCE [LARGE SCALE GENOMIC DNA]</scope>
    <source>
        <tissue evidence="2">Leaves</tissue>
    </source>
</reference>
<evidence type="ECO:0000313" key="2">
    <source>
        <dbReference type="EMBL" id="MED6221289.1"/>
    </source>
</evidence>
<proteinExistence type="predicted"/>
<keyword evidence="1" id="KW-1133">Transmembrane helix</keyword>
<keyword evidence="1" id="KW-0472">Membrane</keyword>